<dbReference type="InParanoid" id="E4XWJ1"/>
<accession>E4XWJ1</accession>
<evidence type="ECO:0000313" key="3">
    <source>
        <dbReference type="Proteomes" id="UP000001307"/>
    </source>
</evidence>
<dbReference type="AlphaFoldDB" id="E4XWJ1"/>
<dbReference type="InterPro" id="IPR055350">
    <property type="entry name" value="CCDC142_C"/>
</dbReference>
<dbReference type="Pfam" id="PF14923">
    <property type="entry name" value="CCDC142"/>
    <property type="match status" value="1"/>
</dbReference>
<gene>
    <name evidence="2" type="ORF">GSOID_T00007011001</name>
</gene>
<sequence>MAIAFENGDLERFFRILFVEVKRVSLELDSCWKWIELAHDKAEQERRERPGELLFASTVLKKYAEVQKILASEKQENIRKYSSWVTETMQELLEEHFPKGKYWKMSKPQHSEWFVEVNEQISCLVVRSCKNYSSDLQLDAMHILANGVIETLMSHIIQTDYRYSLQGAKALTDHLMGIHDAIRDREELSEETVDRLGSSLPFLRIFIVCRILSDPGIPDQASSHAIVAPLDQELEERIRKYGLDKNQWVNLRANQKSNCLTFCR</sequence>
<organism evidence="2">
    <name type="scientific">Oikopleura dioica</name>
    <name type="common">Tunicate</name>
    <dbReference type="NCBI Taxonomy" id="34765"/>
    <lineage>
        <taxon>Eukaryota</taxon>
        <taxon>Metazoa</taxon>
        <taxon>Chordata</taxon>
        <taxon>Tunicata</taxon>
        <taxon>Appendicularia</taxon>
        <taxon>Copelata</taxon>
        <taxon>Oikopleuridae</taxon>
        <taxon>Oikopleura</taxon>
    </lineage>
</organism>
<keyword evidence="3" id="KW-1185">Reference proteome</keyword>
<name>E4XWJ1_OIKDI</name>
<evidence type="ECO:0000259" key="1">
    <source>
        <dbReference type="Pfam" id="PF14923"/>
    </source>
</evidence>
<dbReference type="OrthoDB" id="10443778at2759"/>
<reference evidence="2" key="1">
    <citation type="journal article" date="2010" name="Science">
        <title>Plasticity of animal genome architecture unmasked by rapid evolution of a pelagic tunicate.</title>
        <authorList>
            <person name="Denoeud F."/>
            <person name="Henriet S."/>
            <person name="Mungpakdee S."/>
            <person name="Aury J.M."/>
            <person name="Da Silva C."/>
            <person name="Brinkmann H."/>
            <person name="Mikhaleva J."/>
            <person name="Olsen L.C."/>
            <person name="Jubin C."/>
            <person name="Canestro C."/>
            <person name="Bouquet J.M."/>
            <person name="Danks G."/>
            <person name="Poulain J."/>
            <person name="Campsteijn C."/>
            <person name="Adamski M."/>
            <person name="Cross I."/>
            <person name="Yadetie F."/>
            <person name="Muffato M."/>
            <person name="Louis A."/>
            <person name="Butcher S."/>
            <person name="Tsagkogeorga G."/>
            <person name="Konrad A."/>
            <person name="Singh S."/>
            <person name="Jensen M.F."/>
            <person name="Cong E.H."/>
            <person name="Eikeseth-Otteraa H."/>
            <person name="Noel B."/>
            <person name="Anthouard V."/>
            <person name="Porcel B.M."/>
            <person name="Kachouri-Lafond R."/>
            <person name="Nishino A."/>
            <person name="Ugolini M."/>
            <person name="Chourrout P."/>
            <person name="Nishida H."/>
            <person name="Aasland R."/>
            <person name="Huzurbazar S."/>
            <person name="Westhof E."/>
            <person name="Delsuc F."/>
            <person name="Lehrach H."/>
            <person name="Reinhardt R."/>
            <person name="Weissenbach J."/>
            <person name="Roy S.W."/>
            <person name="Artiguenave F."/>
            <person name="Postlethwait J.H."/>
            <person name="Manak J.R."/>
            <person name="Thompson E.M."/>
            <person name="Jaillon O."/>
            <person name="Du Pasquier L."/>
            <person name="Boudinot P."/>
            <person name="Liberles D.A."/>
            <person name="Volff J.N."/>
            <person name="Philippe H."/>
            <person name="Lenhard B."/>
            <person name="Roest Crollius H."/>
            <person name="Wincker P."/>
            <person name="Chourrout D."/>
        </authorList>
    </citation>
    <scope>NUCLEOTIDE SEQUENCE [LARGE SCALE GENOMIC DNA]</scope>
</reference>
<proteinExistence type="predicted"/>
<dbReference type="EMBL" id="FN653245">
    <property type="protein sequence ID" value="CBY14046.1"/>
    <property type="molecule type" value="Genomic_DNA"/>
</dbReference>
<dbReference type="Proteomes" id="UP000001307">
    <property type="component" value="Unassembled WGS sequence"/>
</dbReference>
<protein>
    <recommendedName>
        <fullName evidence="1">Coiled-coil protein 142 C-terminal domain-containing protein</fullName>
    </recommendedName>
</protein>
<feature type="domain" description="Coiled-coil protein 142 C-terminal" evidence="1">
    <location>
        <begin position="11"/>
        <end position="198"/>
    </location>
</feature>
<evidence type="ECO:0000313" key="2">
    <source>
        <dbReference type="EMBL" id="CBY14046.1"/>
    </source>
</evidence>